<reference evidence="2 3" key="1">
    <citation type="journal article" date="2014" name="Proc. Natl. Acad. Sci. U.S.A.">
        <title>Molecular dissection of the evolution of carbapenem-resistant multilocus sequence type 258 Klebsiella pneumoniae.</title>
        <authorList>
            <person name="Deleo F.R."/>
            <person name="Chen L."/>
            <person name="Porcella S.F."/>
            <person name="Martens C.A."/>
            <person name="Kobayashi S.D."/>
            <person name="Porter A.R."/>
            <person name="Chavda K.D."/>
            <person name="Jacobs M.R."/>
            <person name="Mathema B."/>
            <person name="Olsen R.J."/>
            <person name="Bonomo R.A."/>
            <person name="Musser J.M."/>
            <person name="Kreiswirth B.N."/>
        </authorList>
    </citation>
    <scope>NUCLEOTIDE SEQUENCE [LARGE SCALE GENOMIC DNA]</scope>
    <source>
        <strain evidence="2">30684/NJST258_2</strain>
    </source>
</reference>
<dbReference type="KEGG" id="kps:KPNJ2_02834"/>
<dbReference type="Proteomes" id="UP000019586">
    <property type="component" value="Chromosome"/>
</dbReference>
<name>W8UIB3_KLEPN</name>
<sequence length="101" mass="11548">MPAPIIITLRALVCIFRSQVRTAGDKITVFQLVSAIGGRQYKLMLCREKPPAALQWGKKELTYVHHHRHRPYRRRIYRPDCRPRRLAGDPLPGGEQPPAGP</sequence>
<feature type="region of interest" description="Disordered" evidence="1">
    <location>
        <begin position="82"/>
        <end position="101"/>
    </location>
</feature>
<protein>
    <submittedName>
        <fullName evidence="2">Uncharacterized protein</fullName>
    </submittedName>
</protein>
<dbReference type="AlphaFoldDB" id="W8UIB3"/>
<accession>W8UIB3</accession>
<gene>
    <name evidence="2" type="ORF">KPNJ2_02834</name>
</gene>
<evidence type="ECO:0000313" key="3">
    <source>
        <dbReference type="Proteomes" id="UP000019586"/>
    </source>
</evidence>
<dbReference type="EMBL" id="CP006918">
    <property type="protein sequence ID" value="AHM79614.1"/>
    <property type="molecule type" value="Genomic_DNA"/>
</dbReference>
<dbReference type="HOGENOM" id="CLU_2287769_0_0_6"/>
<proteinExistence type="predicted"/>
<evidence type="ECO:0000313" key="2">
    <source>
        <dbReference type="EMBL" id="AHM79614.1"/>
    </source>
</evidence>
<organism evidence="2 3">
    <name type="scientific">Klebsiella pneumoniae 30684/NJST258_2</name>
    <dbReference type="NCBI Taxonomy" id="1420013"/>
    <lineage>
        <taxon>Bacteria</taxon>
        <taxon>Pseudomonadati</taxon>
        <taxon>Pseudomonadota</taxon>
        <taxon>Gammaproteobacteria</taxon>
        <taxon>Enterobacterales</taxon>
        <taxon>Enterobacteriaceae</taxon>
        <taxon>Klebsiella/Raoultella group</taxon>
        <taxon>Klebsiella</taxon>
        <taxon>Klebsiella pneumoniae complex</taxon>
    </lineage>
</organism>
<evidence type="ECO:0000256" key="1">
    <source>
        <dbReference type="SAM" id="MobiDB-lite"/>
    </source>
</evidence>